<organism evidence="1 2">
    <name type="scientific">Xenopus laevis</name>
    <name type="common">African clawed frog</name>
    <dbReference type="NCBI Taxonomy" id="8355"/>
    <lineage>
        <taxon>Eukaryota</taxon>
        <taxon>Metazoa</taxon>
        <taxon>Chordata</taxon>
        <taxon>Craniata</taxon>
        <taxon>Vertebrata</taxon>
        <taxon>Euteleostomi</taxon>
        <taxon>Amphibia</taxon>
        <taxon>Batrachia</taxon>
        <taxon>Anura</taxon>
        <taxon>Pipoidea</taxon>
        <taxon>Pipidae</taxon>
        <taxon>Xenopodinae</taxon>
        <taxon>Xenopus</taxon>
        <taxon>Xenopus</taxon>
    </lineage>
</organism>
<gene>
    <name evidence="1" type="ORF">XELAEV_18021635mg</name>
</gene>
<dbReference type="AlphaFoldDB" id="A0A974HRK4"/>
<name>A0A974HRK4_XENLA</name>
<proteinExistence type="predicted"/>
<reference evidence="2" key="1">
    <citation type="journal article" date="2016" name="Nature">
        <title>Genome evolution in the allotetraploid frog Xenopus laevis.</title>
        <authorList>
            <person name="Session A.M."/>
            <person name="Uno Y."/>
            <person name="Kwon T."/>
            <person name="Chapman J.A."/>
            <person name="Toyoda A."/>
            <person name="Takahashi S."/>
            <person name="Fukui A."/>
            <person name="Hikosaka A."/>
            <person name="Suzuki A."/>
            <person name="Kondo M."/>
            <person name="van Heeringen S.J."/>
            <person name="Quigley I."/>
            <person name="Heinz S."/>
            <person name="Ogino H."/>
            <person name="Ochi H."/>
            <person name="Hellsten U."/>
            <person name="Lyons J.B."/>
            <person name="Simakov O."/>
            <person name="Putnam N."/>
            <person name="Stites J."/>
            <person name="Kuroki Y."/>
            <person name="Tanaka T."/>
            <person name="Michiue T."/>
            <person name="Watanabe M."/>
            <person name="Bogdanovic O."/>
            <person name="Lister R."/>
            <person name="Georgiou G."/>
            <person name="Paranjpe S.S."/>
            <person name="van Kruijsbergen I."/>
            <person name="Shu S."/>
            <person name="Carlson J."/>
            <person name="Kinoshita T."/>
            <person name="Ohta Y."/>
            <person name="Mawaribuchi S."/>
            <person name="Jenkins J."/>
            <person name="Grimwood J."/>
            <person name="Schmutz J."/>
            <person name="Mitros T."/>
            <person name="Mozaffari S.V."/>
            <person name="Suzuki Y."/>
            <person name="Haramoto Y."/>
            <person name="Yamamoto T.S."/>
            <person name="Takagi C."/>
            <person name="Heald R."/>
            <person name="Miller K."/>
            <person name="Haudenschild C."/>
            <person name="Kitzman J."/>
            <person name="Nakayama T."/>
            <person name="Izutsu Y."/>
            <person name="Robert J."/>
            <person name="Fortriede J."/>
            <person name="Burns K."/>
            <person name="Lotay V."/>
            <person name="Karimi K."/>
            <person name="Yasuoka Y."/>
            <person name="Dichmann D.S."/>
            <person name="Flajnik M.F."/>
            <person name="Houston D.W."/>
            <person name="Shendure J."/>
            <person name="DuPasquier L."/>
            <person name="Vize P.D."/>
            <person name="Zorn A.M."/>
            <person name="Ito M."/>
            <person name="Marcotte E.M."/>
            <person name="Wallingford J.B."/>
            <person name="Ito Y."/>
            <person name="Asashima M."/>
            <person name="Ueno N."/>
            <person name="Matsuda Y."/>
            <person name="Veenstra G.J."/>
            <person name="Fujiyama A."/>
            <person name="Harland R.M."/>
            <person name="Taira M."/>
            <person name="Rokhsar D.S."/>
        </authorList>
    </citation>
    <scope>NUCLEOTIDE SEQUENCE [LARGE SCALE GENOMIC DNA]</scope>
    <source>
        <strain evidence="2">J</strain>
    </source>
</reference>
<dbReference type="Proteomes" id="UP000694892">
    <property type="component" value="Chromosome 3S"/>
</dbReference>
<evidence type="ECO:0000313" key="1">
    <source>
        <dbReference type="EMBL" id="OCT87932.1"/>
    </source>
</evidence>
<dbReference type="EMBL" id="CM004471">
    <property type="protein sequence ID" value="OCT87932.1"/>
    <property type="molecule type" value="Genomic_DNA"/>
</dbReference>
<evidence type="ECO:0000313" key="2">
    <source>
        <dbReference type="Proteomes" id="UP000694892"/>
    </source>
</evidence>
<protein>
    <submittedName>
        <fullName evidence="1">Uncharacterized protein</fullName>
    </submittedName>
</protein>
<accession>A0A974HRK4</accession>
<sequence>MVLFALEGKPFPYNAPYLSEALSIHIIMQGSYSHLPCHPLLSRLVDSQSMAVLVECFPHCPLARTDFVLEIC</sequence>